<dbReference type="InterPro" id="IPR006292">
    <property type="entry name" value="RNase_D"/>
</dbReference>
<evidence type="ECO:0000256" key="3">
    <source>
        <dbReference type="ARBA" id="ARBA00022722"/>
    </source>
</evidence>
<dbReference type="GO" id="GO:0005737">
    <property type="term" value="C:cytoplasm"/>
    <property type="evidence" value="ECO:0007669"/>
    <property type="project" value="UniProtKB-SubCell"/>
</dbReference>
<evidence type="ECO:0000313" key="8">
    <source>
        <dbReference type="EMBL" id="RFB04010.1"/>
    </source>
</evidence>
<comment type="catalytic activity">
    <reaction evidence="6">
        <text>Exonucleolytic cleavage that removes extra residues from the 3'-terminus of tRNA to produce 5'-mononucleotides.</text>
        <dbReference type="EC" id="3.1.13.5"/>
    </reaction>
</comment>
<comment type="subcellular location">
    <subcellularLocation>
        <location evidence="6">Cytoplasm</location>
    </subcellularLocation>
</comment>
<keyword evidence="9" id="KW-1185">Reference proteome</keyword>
<dbReference type="GO" id="GO:0003676">
    <property type="term" value="F:nucleic acid binding"/>
    <property type="evidence" value="ECO:0007669"/>
    <property type="project" value="InterPro"/>
</dbReference>
<keyword evidence="1 6" id="KW-0963">Cytoplasm</keyword>
<evidence type="ECO:0000259" key="7">
    <source>
        <dbReference type="PROSITE" id="PS50967"/>
    </source>
</evidence>
<dbReference type="OrthoDB" id="9800549at2"/>
<keyword evidence="4 6" id="KW-0378">Hydrolase</keyword>
<organism evidence="8 9">
    <name type="scientific">Parvularcula marina</name>
    <dbReference type="NCBI Taxonomy" id="2292771"/>
    <lineage>
        <taxon>Bacteria</taxon>
        <taxon>Pseudomonadati</taxon>
        <taxon>Pseudomonadota</taxon>
        <taxon>Alphaproteobacteria</taxon>
        <taxon>Parvularculales</taxon>
        <taxon>Parvularculaceae</taxon>
        <taxon>Parvularcula</taxon>
    </lineage>
</organism>
<comment type="similarity">
    <text evidence="6">Belongs to the RNase D family.</text>
</comment>
<dbReference type="GO" id="GO:0000166">
    <property type="term" value="F:nucleotide binding"/>
    <property type="evidence" value="ECO:0007669"/>
    <property type="project" value="InterPro"/>
</dbReference>
<dbReference type="FunCoup" id="A0A371RF02">
    <property type="interactions" value="15"/>
</dbReference>
<dbReference type="Gene3D" id="1.10.150.80">
    <property type="entry name" value="HRDC domain"/>
    <property type="match status" value="1"/>
</dbReference>
<reference evidence="8 9" key="1">
    <citation type="submission" date="2018-08" db="EMBL/GenBank/DDBJ databases">
        <title>Parvularcula sp. SM1705, isolated from surface water of the South Sea China.</title>
        <authorList>
            <person name="Sun L."/>
        </authorList>
    </citation>
    <scope>NUCLEOTIDE SEQUENCE [LARGE SCALE GENOMIC DNA]</scope>
    <source>
        <strain evidence="8 9">SM1705</strain>
    </source>
</reference>
<dbReference type="RefSeq" id="WP_116390638.1">
    <property type="nucleotide sequence ID" value="NZ_QUQO01000001.1"/>
</dbReference>
<dbReference type="EC" id="3.1.13.5" evidence="6"/>
<dbReference type="PROSITE" id="PS50967">
    <property type="entry name" value="HRDC"/>
    <property type="match status" value="1"/>
</dbReference>
<dbReference type="InterPro" id="IPR002121">
    <property type="entry name" value="HRDC_dom"/>
</dbReference>
<dbReference type="InterPro" id="IPR051086">
    <property type="entry name" value="RNase_D-like"/>
</dbReference>
<dbReference type="GO" id="GO:0008408">
    <property type="term" value="F:3'-5' exonuclease activity"/>
    <property type="evidence" value="ECO:0007669"/>
    <property type="project" value="InterPro"/>
</dbReference>
<dbReference type="InterPro" id="IPR010997">
    <property type="entry name" value="HRDC-like_sf"/>
</dbReference>
<evidence type="ECO:0000256" key="4">
    <source>
        <dbReference type="ARBA" id="ARBA00022801"/>
    </source>
</evidence>
<dbReference type="InterPro" id="IPR002562">
    <property type="entry name" value="3'-5'_exonuclease_dom"/>
</dbReference>
<comment type="function">
    <text evidence="6">Exonuclease involved in the 3' processing of various precursor tRNAs. Initiates hydrolysis at the 3'-terminus of an RNA molecule and releases 5'-mononucleotides.</text>
</comment>
<dbReference type="Gene3D" id="3.30.420.10">
    <property type="entry name" value="Ribonuclease H-like superfamily/Ribonuclease H"/>
    <property type="match status" value="1"/>
</dbReference>
<dbReference type="InterPro" id="IPR012337">
    <property type="entry name" value="RNaseH-like_sf"/>
</dbReference>
<dbReference type="Proteomes" id="UP000264589">
    <property type="component" value="Unassembled WGS sequence"/>
</dbReference>
<dbReference type="SUPFAM" id="SSF47819">
    <property type="entry name" value="HRDC-like"/>
    <property type="match status" value="2"/>
</dbReference>
<comment type="cofactor">
    <cofactor evidence="6">
        <name>a divalent metal cation</name>
        <dbReference type="ChEBI" id="CHEBI:60240"/>
    </cofactor>
</comment>
<evidence type="ECO:0000313" key="9">
    <source>
        <dbReference type="Proteomes" id="UP000264589"/>
    </source>
</evidence>
<name>A0A371RF02_9PROT</name>
<keyword evidence="3 6" id="KW-0540">Nuclease</keyword>
<dbReference type="CDD" id="cd06142">
    <property type="entry name" value="RNaseD_exo"/>
    <property type="match status" value="1"/>
</dbReference>
<dbReference type="NCBIfam" id="TIGR01388">
    <property type="entry name" value="rnd"/>
    <property type="match status" value="1"/>
</dbReference>
<gene>
    <name evidence="6 8" type="primary">rnd</name>
    <name evidence="8" type="ORF">DX908_01145</name>
</gene>
<sequence length="386" mass="43538">MQVITKTAALSEFCARLRQHEFITVDTEFMREKTYYSMLCLIQVASKDEAAIIDPLSDELDLAPLLEIMADRSILKVFHAARQDLEIFYELMKEVPGPLFDTQIAAMACGHGDQVGYESLIREVTGEQVDKGSRFTDWSKRPLSDKQLTYALGDVTHLVDAYEALVKELKDAGRMAWIEEEMKVLDEPTLYFTAPETAWQRLKTRNLRPRELDTLKHVAAWREREAISRNQPRSRILKDDGLFEVARAAPDTPQALGQLRAIPSGFERSRAAASLLEAIKAAKALPEEERSQREKRTHRQPAPVDVLDLLRVLLKRQSEQNGIAPKMLASAADLEAIALEDNADVPAMKGWRREVFGNIALRLKHGELALALKGKKVILIETDQLG</sequence>
<evidence type="ECO:0000256" key="1">
    <source>
        <dbReference type="ARBA" id="ARBA00022490"/>
    </source>
</evidence>
<dbReference type="PANTHER" id="PTHR47649">
    <property type="entry name" value="RIBONUCLEASE D"/>
    <property type="match status" value="1"/>
</dbReference>
<dbReference type="GO" id="GO:0033890">
    <property type="term" value="F:ribonuclease D activity"/>
    <property type="evidence" value="ECO:0007669"/>
    <property type="project" value="UniProtKB-UniRule"/>
</dbReference>
<proteinExistence type="inferred from homology"/>
<dbReference type="InterPro" id="IPR036397">
    <property type="entry name" value="RNaseH_sf"/>
</dbReference>
<keyword evidence="5 6" id="KW-0269">Exonuclease</keyword>
<dbReference type="GO" id="GO:0042780">
    <property type="term" value="P:tRNA 3'-end processing"/>
    <property type="evidence" value="ECO:0007669"/>
    <property type="project" value="UniProtKB-UniRule"/>
</dbReference>
<comment type="caution">
    <text evidence="8">The sequence shown here is derived from an EMBL/GenBank/DDBJ whole genome shotgun (WGS) entry which is preliminary data.</text>
</comment>
<dbReference type="SMART" id="SM00474">
    <property type="entry name" value="35EXOc"/>
    <property type="match status" value="1"/>
</dbReference>
<evidence type="ECO:0000256" key="5">
    <source>
        <dbReference type="ARBA" id="ARBA00022839"/>
    </source>
</evidence>
<feature type="domain" description="HRDC" evidence="7">
    <location>
        <begin position="208"/>
        <end position="289"/>
    </location>
</feature>
<dbReference type="AlphaFoldDB" id="A0A371RF02"/>
<dbReference type="EMBL" id="QUQO01000001">
    <property type="protein sequence ID" value="RFB04010.1"/>
    <property type="molecule type" value="Genomic_DNA"/>
</dbReference>
<keyword evidence="2 6" id="KW-0819">tRNA processing</keyword>
<dbReference type="HAMAP" id="MF_01899">
    <property type="entry name" value="RNase_D"/>
    <property type="match status" value="1"/>
</dbReference>
<evidence type="ECO:0000256" key="6">
    <source>
        <dbReference type="HAMAP-Rule" id="MF_01899"/>
    </source>
</evidence>
<dbReference type="PANTHER" id="PTHR47649:SF1">
    <property type="entry name" value="RIBONUCLEASE D"/>
    <property type="match status" value="1"/>
</dbReference>
<dbReference type="SUPFAM" id="SSF53098">
    <property type="entry name" value="Ribonuclease H-like"/>
    <property type="match status" value="1"/>
</dbReference>
<accession>A0A371RF02</accession>
<dbReference type="InParanoid" id="A0A371RF02"/>
<protein>
    <recommendedName>
        <fullName evidence="6">Ribonuclease D</fullName>
        <shortName evidence="6">RNase D</shortName>
        <ecNumber evidence="6">3.1.13.5</ecNumber>
    </recommendedName>
</protein>
<dbReference type="Pfam" id="PF00570">
    <property type="entry name" value="HRDC"/>
    <property type="match status" value="1"/>
</dbReference>
<dbReference type="InterPro" id="IPR044876">
    <property type="entry name" value="HRDC_dom_sf"/>
</dbReference>
<evidence type="ECO:0000256" key="2">
    <source>
        <dbReference type="ARBA" id="ARBA00022694"/>
    </source>
</evidence>
<dbReference type="Pfam" id="PF01612">
    <property type="entry name" value="DNA_pol_A_exo1"/>
    <property type="match status" value="1"/>
</dbReference>